<evidence type="ECO:0000313" key="2">
    <source>
        <dbReference type="EMBL" id="KAB7662626.1"/>
    </source>
</evidence>
<protein>
    <submittedName>
        <fullName evidence="2">Uncharacterized protein</fullName>
    </submittedName>
</protein>
<feature type="transmembrane region" description="Helical" evidence="1">
    <location>
        <begin position="69"/>
        <end position="93"/>
    </location>
</feature>
<dbReference type="AlphaFoldDB" id="A0A6I1EPU0"/>
<evidence type="ECO:0000256" key="1">
    <source>
        <dbReference type="SAM" id="Phobius"/>
    </source>
</evidence>
<organism evidence="2 3">
    <name type="scientific">Sutterella seckii</name>
    <dbReference type="NCBI Taxonomy" id="1944635"/>
    <lineage>
        <taxon>Bacteria</taxon>
        <taxon>Pseudomonadati</taxon>
        <taxon>Pseudomonadota</taxon>
        <taxon>Betaproteobacteria</taxon>
        <taxon>Burkholderiales</taxon>
        <taxon>Sutterellaceae</taxon>
        <taxon>Sutterella</taxon>
    </lineage>
</organism>
<accession>A0A6I1EPU0</accession>
<dbReference type="Proteomes" id="UP000430564">
    <property type="component" value="Unassembled WGS sequence"/>
</dbReference>
<reference evidence="2 3" key="1">
    <citation type="submission" date="2019-10" db="EMBL/GenBank/DDBJ databases">
        <title>Genome diversity of Sutterella seckii.</title>
        <authorList>
            <person name="Chaplin A.V."/>
            <person name="Sokolova S.R."/>
            <person name="Mosin K.A."/>
            <person name="Ivanova E.L."/>
            <person name="Kochetkova T.O."/>
            <person name="Goltsov A.Y."/>
            <person name="Trofimov D.Y."/>
            <person name="Efimov B.A."/>
        </authorList>
    </citation>
    <scope>NUCLEOTIDE SEQUENCE [LARGE SCALE GENOMIC DNA]</scope>
    <source>
        <strain evidence="2 3">ASD393</strain>
    </source>
</reference>
<gene>
    <name evidence="2" type="ORF">GBM95_02405</name>
</gene>
<keyword evidence="1" id="KW-0472">Membrane</keyword>
<keyword evidence="1" id="KW-0812">Transmembrane</keyword>
<dbReference type="EMBL" id="WEHX01000006">
    <property type="protein sequence ID" value="KAB7662626.1"/>
    <property type="molecule type" value="Genomic_DNA"/>
</dbReference>
<dbReference type="OrthoDB" id="9156109at2"/>
<feature type="transmembrane region" description="Helical" evidence="1">
    <location>
        <begin position="37"/>
        <end position="57"/>
    </location>
</feature>
<name>A0A6I1EPU0_9BURK</name>
<comment type="caution">
    <text evidence="2">The sequence shown here is derived from an EMBL/GenBank/DDBJ whole genome shotgun (WGS) entry which is preliminary data.</text>
</comment>
<dbReference type="RefSeq" id="WP_152157619.1">
    <property type="nucleotide sequence ID" value="NZ_WEHX01000006.1"/>
</dbReference>
<sequence length="147" mass="16150">MRRALTFLLILCTLLFWSMSLWTLSARVSGTDFLWCALPAAAGLLMMIGLFASGRIFNPVDRVRRLFSAVLATTLLVVIACVYADVLMLNGVIFEKLLGIFNLGIFIDSRLILTLACAGAWVHPVLFIVAGVGLLCLPPPSDNFFRQ</sequence>
<keyword evidence="1" id="KW-1133">Transmembrane helix</keyword>
<proteinExistence type="predicted"/>
<evidence type="ECO:0000313" key="3">
    <source>
        <dbReference type="Proteomes" id="UP000430564"/>
    </source>
</evidence>
<feature type="transmembrane region" description="Helical" evidence="1">
    <location>
        <begin position="113"/>
        <end position="137"/>
    </location>
</feature>